<keyword evidence="3" id="KW-0597">Phosphoprotein</keyword>
<keyword evidence="10" id="KW-1185">Reference proteome</keyword>
<dbReference type="InterPro" id="IPR005467">
    <property type="entry name" value="His_kinase_dom"/>
</dbReference>
<organism evidence="9 10">
    <name type="scientific">Pelolinea submarina</name>
    <dbReference type="NCBI Taxonomy" id="913107"/>
    <lineage>
        <taxon>Bacteria</taxon>
        <taxon>Bacillati</taxon>
        <taxon>Chloroflexota</taxon>
        <taxon>Anaerolineae</taxon>
        <taxon>Anaerolineales</taxon>
        <taxon>Anaerolineaceae</taxon>
        <taxon>Pelolinea</taxon>
    </lineage>
</organism>
<dbReference type="PANTHER" id="PTHR43711:SF1">
    <property type="entry name" value="HISTIDINE KINASE 1"/>
    <property type="match status" value="1"/>
</dbReference>
<keyword evidence="6" id="KW-0902">Two-component regulatory system</keyword>
<keyword evidence="5 9" id="KW-0418">Kinase</keyword>
<dbReference type="SUPFAM" id="SSF55874">
    <property type="entry name" value="ATPase domain of HSP90 chaperone/DNA topoisomerase II/histidine kinase"/>
    <property type="match status" value="1"/>
</dbReference>
<keyword evidence="7" id="KW-1133">Transmembrane helix</keyword>
<accession>A0A3E0AIY7</accession>
<dbReference type="CDD" id="cd00082">
    <property type="entry name" value="HisKA"/>
    <property type="match status" value="1"/>
</dbReference>
<dbReference type="Pfam" id="PF02518">
    <property type="entry name" value="HATPase_c"/>
    <property type="match status" value="1"/>
</dbReference>
<reference evidence="9 10" key="1">
    <citation type="submission" date="2018-08" db="EMBL/GenBank/DDBJ databases">
        <title>Genomic Encyclopedia of Type Strains, Phase IV (KMG-IV): sequencing the most valuable type-strain genomes for metagenomic binning, comparative biology and taxonomic classification.</title>
        <authorList>
            <person name="Goeker M."/>
        </authorList>
    </citation>
    <scope>NUCLEOTIDE SEQUENCE [LARGE SCALE GENOMIC DNA]</scope>
    <source>
        <strain evidence="9 10">DSM 23923</strain>
    </source>
</reference>
<dbReference type="PRINTS" id="PR00344">
    <property type="entry name" value="BCTRLSENSOR"/>
</dbReference>
<evidence type="ECO:0000256" key="3">
    <source>
        <dbReference type="ARBA" id="ARBA00022553"/>
    </source>
</evidence>
<dbReference type="RefSeq" id="WP_116224706.1">
    <property type="nucleotide sequence ID" value="NZ_AP018437.1"/>
</dbReference>
<feature type="transmembrane region" description="Helical" evidence="7">
    <location>
        <begin position="38"/>
        <end position="62"/>
    </location>
</feature>
<dbReference type="InterPro" id="IPR036890">
    <property type="entry name" value="HATPase_C_sf"/>
</dbReference>
<gene>
    <name evidence="9" type="ORF">DFR64_1474</name>
</gene>
<keyword evidence="7" id="KW-0812">Transmembrane</keyword>
<evidence type="ECO:0000256" key="1">
    <source>
        <dbReference type="ARBA" id="ARBA00000085"/>
    </source>
</evidence>
<dbReference type="InterPro" id="IPR050736">
    <property type="entry name" value="Sensor_HK_Regulatory"/>
</dbReference>
<dbReference type="PROSITE" id="PS50109">
    <property type="entry name" value="HIS_KIN"/>
    <property type="match status" value="1"/>
</dbReference>
<evidence type="ECO:0000256" key="2">
    <source>
        <dbReference type="ARBA" id="ARBA00012438"/>
    </source>
</evidence>
<dbReference type="SUPFAM" id="SSF47384">
    <property type="entry name" value="Homodimeric domain of signal transducing histidine kinase"/>
    <property type="match status" value="1"/>
</dbReference>
<dbReference type="SMART" id="SM00387">
    <property type="entry name" value="HATPase_c"/>
    <property type="match status" value="1"/>
</dbReference>
<dbReference type="Proteomes" id="UP000256388">
    <property type="component" value="Unassembled WGS sequence"/>
</dbReference>
<dbReference type="OrthoDB" id="9813394at2"/>
<name>A0A3E0AIY7_9CHLR</name>
<dbReference type="CDD" id="cd00075">
    <property type="entry name" value="HATPase"/>
    <property type="match status" value="1"/>
</dbReference>
<dbReference type="EC" id="2.7.13.3" evidence="2"/>
<evidence type="ECO:0000313" key="9">
    <source>
        <dbReference type="EMBL" id="REG11582.1"/>
    </source>
</evidence>
<dbReference type="AlphaFoldDB" id="A0A3E0AIY7"/>
<dbReference type="Gene3D" id="3.30.565.10">
    <property type="entry name" value="Histidine kinase-like ATPase, C-terminal domain"/>
    <property type="match status" value="1"/>
</dbReference>
<keyword evidence="7" id="KW-0472">Membrane</keyword>
<keyword evidence="4" id="KW-0808">Transferase</keyword>
<dbReference type="EMBL" id="QUMS01000001">
    <property type="protein sequence ID" value="REG11582.1"/>
    <property type="molecule type" value="Genomic_DNA"/>
</dbReference>
<evidence type="ECO:0000313" key="10">
    <source>
        <dbReference type="Proteomes" id="UP000256388"/>
    </source>
</evidence>
<evidence type="ECO:0000259" key="8">
    <source>
        <dbReference type="PROSITE" id="PS50109"/>
    </source>
</evidence>
<evidence type="ECO:0000256" key="6">
    <source>
        <dbReference type="ARBA" id="ARBA00023012"/>
    </source>
</evidence>
<dbReference type="InterPro" id="IPR003594">
    <property type="entry name" value="HATPase_dom"/>
</dbReference>
<dbReference type="InterPro" id="IPR003661">
    <property type="entry name" value="HisK_dim/P_dom"/>
</dbReference>
<feature type="transmembrane region" description="Helical" evidence="7">
    <location>
        <begin position="6"/>
        <end position="26"/>
    </location>
</feature>
<comment type="catalytic activity">
    <reaction evidence="1">
        <text>ATP + protein L-histidine = ADP + protein N-phospho-L-histidine.</text>
        <dbReference type="EC" id="2.7.13.3"/>
    </reaction>
</comment>
<feature type="domain" description="Histidine kinase" evidence="8">
    <location>
        <begin position="89"/>
        <end position="311"/>
    </location>
</feature>
<dbReference type="Pfam" id="PF00512">
    <property type="entry name" value="HisKA"/>
    <property type="match status" value="1"/>
</dbReference>
<sequence length="316" mass="35488">MKIGKFSTYIPALLSLVFGLAAALIIKIKFGQNIPVLFIHIDIASLLIFVSVLVSLTFFLYLRLSVKQAARARALLNHEKEEHKQFLMRLDHELKNPLSAIKTANTYLDQLAGDIKPKRSQADFQKSLTQIGALTERINRLILDLRKLAELETYEIELMHVNIHQLLEQLAADASTNPAGANKEMILSLPSAPWQLPDLYTDGDLLYLCLTNMLDNAMKYTPENGNIEIRAYENRESIFIEIADSGIGIPVEELDKVWGKLYRAKNSRGVSGNGLGLSIVETIMRRLGGKCDIRSQEDKGTVFTLELRKQKPALLD</sequence>
<evidence type="ECO:0000256" key="7">
    <source>
        <dbReference type="SAM" id="Phobius"/>
    </source>
</evidence>
<dbReference type="InterPro" id="IPR036097">
    <property type="entry name" value="HisK_dim/P_sf"/>
</dbReference>
<comment type="caution">
    <text evidence="9">The sequence shown here is derived from an EMBL/GenBank/DDBJ whole genome shotgun (WGS) entry which is preliminary data.</text>
</comment>
<proteinExistence type="predicted"/>
<evidence type="ECO:0000256" key="4">
    <source>
        <dbReference type="ARBA" id="ARBA00022679"/>
    </source>
</evidence>
<protein>
    <recommendedName>
        <fullName evidence="2">histidine kinase</fullName>
        <ecNumber evidence="2">2.7.13.3</ecNumber>
    </recommendedName>
</protein>
<dbReference type="InterPro" id="IPR004358">
    <property type="entry name" value="Sig_transdc_His_kin-like_C"/>
</dbReference>
<evidence type="ECO:0000256" key="5">
    <source>
        <dbReference type="ARBA" id="ARBA00022777"/>
    </source>
</evidence>
<dbReference type="GO" id="GO:0000155">
    <property type="term" value="F:phosphorelay sensor kinase activity"/>
    <property type="evidence" value="ECO:0007669"/>
    <property type="project" value="InterPro"/>
</dbReference>
<dbReference type="Gene3D" id="1.10.287.130">
    <property type="match status" value="1"/>
</dbReference>
<dbReference type="PANTHER" id="PTHR43711">
    <property type="entry name" value="TWO-COMPONENT HISTIDINE KINASE"/>
    <property type="match status" value="1"/>
</dbReference>